<sequence>MPKANVIGSVSLMDFGTSTTANCPLAYRTTALSENV</sequence>
<protein>
    <submittedName>
        <fullName evidence="1">Uncharacterized protein</fullName>
    </submittedName>
</protein>
<evidence type="ECO:0000313" key="1">
    <source>
        <dbReference type="EMBL" id="SHN13739.1"/>
    </source>
</evidence>
<gene>
    <name evidence="1" type="ORF">SAMN05443668_103117</name>
</gene>
<accession>A0A1M7PAG5</accession>
<dbReference type="AlphaFoldDB" id="A0A1M7PAG5"/>
<organism evidence="1 2">
    <name type="scientific">Cryptosporangium aurantiacum</name>
    <dbReference type="NCBI Taxonomy" id="134849"/>
    <lineage>
        <taxon>Bacteria</taxon>
        <taxon>Bacillati</taxon>
        <taxon>Actinomycetota</taxon>
        <taxon>Actinomycetes</taxon>
        <taxon>Cryptosporangiales</taxon>
        <taxon>Cryptosporangiaceae</taxon>
        <taxon>Cryptosporangium</taxon>
    </lineage>
</organism>
<dbReference type="Proteomes" id="UP000184440">
    <property type="component" value="Unassembled WGS sequence"/>
</dbReference>
<keyword evidence="2" id="KW-1185">Reference proteome</keyword>
<name>A0A1M7PAG5_9ACTN</name>
<reference evidence="1 2" key="1">
    <citation type="submission" date="2016-11" db="EMBL/GenBank/DDBJ databases">
        <authorList>
            <person name="Jaros S."/>
            <person name="Januszkiewicz K."/>
            <person name="Wedrychowicz H."/>
        </authorList>
    </citation>
    <scope>NUCLEOTIDE SEQUENCE [LARGE SCALE GENOMIC DNA]</scope>
    <source>
        <strain evidence="1 2">DSM 46144</strain>
    </source>
</reference>
<proteinExistence type="predicted"/>
<evidence type="ECO:0000313" key="2">
    <source>
        <dbReference type="Proteomes" id="UP000184440"/>
    </source>
</evidence>
<dbReference type="EMBL" id="FRCS01000003">
    <property type="protein sequence ID" value="SHN13739.1"/>
    <property type="molecule type" value="Genomic_DNA"/>
</dbReference>